<feature type="compositionally biased region" description="Low complexity" evidence="7">
    <location>
        <begin position="396"/>
        <end position="413"/>
    </location>
</feature>
<name>A0A1Y1VEM2_9FUNG</name>
<keyword evidence="6" id="KW-0175">Coiled coil</keyword>
<gene>
    <name evidence="8" type="ORF">BCR36DRAFT_410782</name>
</gene>
<accession>A0A1Y1VEM2</accession>
<evidence type="ECO:0000256" key="7">
    <source>
        <dbReference type="SAM" id="MobiDB-lite"/>
    </source>
</evidence>
<evidence type="ECO:0000313" key="9">
    <source>
        <dbReference type="Proteomes" id="UP000193719"/>
    </source>
</evidence>
<dbReference type="Pfam" id="PF04855">
    <property type="entry name" value="SNF5"/>
    <property type="match status" value="1"/>
</dbReference>
<dbReference type="STRING" id="1754191.A0A1Y1VEM2"/>
<evidence type="ECO:0000313" key="8">
    <source>
        <dbReference type="EMBL" id="ORX54238.1"/>
    </source>
</evidence>
<comment type="caution">
    <text evidence="8">The sequence shown here is derived from an EMBL/GenBank/DDBJ whole genome shotgun (WGS) entry which is preliminary data.</text>
</comment>
<protein>
    <submittedName>
        <fullName evidence="8">SNF5-domain-containing protein</fullName>
    </submittedName>
</protein>
<feature type="region of interest" description="Disordered" evidence="7">
    <location>
        <begin position="1030"/>
        <end position="1050"/>
    </location>
</feature>
<dbReference type="InterPro" id="IPR006939">
    <property type="entry name" value="SNF5"/>
</dbReference>
<dbReference type="AlphaFoldDB" id="A0A1Y1VEM2"/>
<evidence type="ECO:0000256" key="6">
    <source>
        <dbReference type="SAM" id="Coils"/>
    </source>
</evidence>
<reference evidence="8 9" key="1">
    <citation type="submission" date="2016-08" db="EMBL/GenBank/DDBJ databases">
        <title>Genomes of anaerobic fungi encode conserved fungal cellulosomes for biomass hydrolysis.</title>
        <authorList>
            <consortium name="DOE Joint Genome Institute"/>
            <person name="Haitjema C.H."/>
            <person name="Gilmore S.P."/>
            <person name="Henske J.K."/>
            <person name="Solomon K.V."/>
            <person name="De Groot R."/>
            <person name="Kuo A."/>
            <person name="Mondo S.J."/>
            <person name="Salamov A.A."/>
            <person name="Labutti K."/>
            <person name="Zhao Z."/>
            <person name="Chiniquy J."/>
            <person name="Barry K."/>
            <person name="Brewer H.M."/>
            <person name="Purvine S.O."/>
            <person name="Wright A.T."/>
            <person name="Boxma B."/>
            <person name="Van Alen T."/>
            <person name="Hackstein J.H."/>
            <person name="Baker S.E."/>
            <person name="Grigoriev I.V."/>
            <person name="O'Malley M.A."/>
        </authorList>
    </citation>
    <scope>NUCLEOTIDE SEQUENCE [LARGE SCALE GENOMIC DNA]</scope>
    <source>
        <strain evidence="9">finn</strain>
    </source>
</reference>
<dbReference type="Proteomes" id="UP000193719">
    <property type="component" value="Unassembled WGS sequence"/>
</dbReference>
<feature type="compositionally biased region" description="Low complexity" evidence="7">
    <location>
        <begin position="1040"/>
        <end position="1050"/>
    </location>
</feature>
<dbReference type="EMBL" id="MCFH01000011">
    <property type="protein sequence ID" value="ORX54238.1"/>
    <property type="molecule type" value="Genomic_DNA"/>
</dbReference>
<reference evidence="8 9" key="2">
    <citation type="submission" date="2016-08" db="EMBL/GenBank/DDBJ databases">
        <title>Pervasive Adenine N6-methylation of Active Genes in Fungi.</title>
        <authorList>
            <consortium name="DOE Joint Genome Institute"/>
            <person name="Mondo S.J."/>
            <person name="Dannebaum R.O."/>
            <person name="Kuo R.C."/>
            <person name="Labutti K."/>
            <person name="Haridas S."/>
            <person name="Kuo A."/>
            <person name="Salamov A."/>
            <person name="Ahrendt S.R."/>
            <person name="Lipzen A."/>
            <person name="Sullivan W."/>
            <person name="Andreopoulos W.B."/>
            <person name="Clum A."/>
            <person name="Lindquist E."/>
            <person name="Daum C."/>
            <person name="Ramamoorthy G.K."/>
            <person name="Gryganskyi A."/>
            <person name="Culley D."/>
            <person name="Magnuson J.K."/>
            <person name="James T.Y."/>
            <person name="O'Malley M.A."/>
            <person name="Stajich J.E."/>
            <person name="Spatafora J.W."/>
            <person name="Visel A."/>
            <person name="Grigoriev I.V."/>
        </authorList>
    </citation>
    <scope>NUCLEOTIDE SEQUENCE [LARGE SCALE GENOMIC DNA]</scope>
    <source>
        <strain evidence="9">finn</strain>
    </source>
</reference>
<keyword evidence="4" id="KW-0804">Transcription</keyword>
<sequence length="1105" mass="126933">MDPNWNNQGIPLNAYYNINKNEKTNLTNANQNPLNNLNLLTNVYQGINNNNINLLQLQQGLNQSPALNNSQIVGGSQALALNPQSGASSATDSTNIIKTHIPLKDQNKYINFPNEAITISPKLINPQSTIKSSINNLDKTSPIMALPNTNINIPIGKGSSLTSPTNLANITTLNNELIASSSPITQTNLIIDNPTQISYLSQQQQQDNIHQQNPSIQLQQESSIKNLPNNSQVQASTLYASLSTSIPRSLPENSILHSISTKDTLTSPNIITPTPINSASSNTPGATLPNIVNTFNDPSTDKSLPPTSNLINASQSLNKLIEIASEKPQDKQNNQTTLDNIPQSIETQIMNDNEKPQENDSTNITPIQQFSNDATNVQEQKLLTETVSLLKEEQLSQPTPQQNEQTQIQQQEQQLIQIPPISSQISQGQQSMQGQQQQNIQNQSQVPLQIQIGISSQHPIQSPIILKEQQQEKQPQLSQTQYVQQKQQAQFQQQTNPQVPIQESQKQQLQQQLRQQQIQQLQQHQLQQHQLQQHHQLQHQFQQQQIQQQQIQQQQIQQQQIQQQQIQQQQIQQQQIQQQHIQYQQLRQQQLHPQNASLAPINVNNVPNYDVIMAQQEEEMNRNKSRSIRGKGRGRKPVGRKGRNQQNTIINPEQMVNLNKLTIPIQPQRIEKPPVLPDIPQLEESYLDNIHNIELQKYIQREVIHDYSERVRDYHLRQILEEKRVESEIKEREKLQRIIKSPVGRKYFNLVVAQPNKGNRRTKLINFNQKQLNEIAEKEEVLVPIRIDIDLNGVKFRDSFTWNLNETIITPEYFADLICEDFNLSHSTFQPVIVKTIKEQIDEYYMYSQTNENDIIDIKEGNTVNDVMKHNVIANDELDELRMIIKLDIIIGKQWLKDKFEWDLCNKRNNPEEFAEKLVEDLGLVPEFKTAVSHSIREQIQAHVKSLYLSGYQFNGGPILDDDVAQSFLIPLERKSIVRNDKIVLDFAPDIYTLNEDDIERLERDYERESRRKRRQHRGRRTIALPDREPMRTNRTNIPNSTNNQSKVNNNNTIHHLYNEIGGRETRRAAVNAASNIANMVAQISSPSYNNYPLQKRRRNDSYYD</sequence>
<feature type="region of interest" description="Disordered" evidence="7">
    <location>
        <begin position="265"/>
        <end position="285"/>
    </location>
</feature>
<comment type="similarity">
    <text evidence="2">Belongs to the SNF5 family.</text>
</comment>
<dbReference type="OrthoDB" id="515064at2759"/>
<feature type="coiled-coil region" evidence="6">
    <location>
        <begin position="499"/>
        <end position="559"/>
    </location>
</feature>
<feature type="compositionally biased region" description="Basic residues" evidence="7">
    <location>
        <begin position="623"/>
        <end position="643"/>
    </location>
</feature>
<evidence type="ECO:0000256" key="2">
    <source>
        <dbReference type="ARBA" id="ARBA00010239"/>
    </source>
</evidence>
<keyword evidence="5" id="KW-0539">Nucleus</keyword>
<comment type="subcellular location">
    <subcellularLocation>
        <location evidence="1">Nucleus</location>
    </subcellularLocation>
</comment>
<evidence type="ECO:0000256" key="3">
    <source>
        <dbReference type="ARBA" id="ARBA00023015"/>
    </source>
</evidence>
<organism evidence="8 9">
    <name type="scientific">Piromyces finnis</name>
    <dbReference type="NCBI Taxonomy" id="1754191"/>
    <lineage>
        <taxon>Eukaryota</taxon>
        <taxon>Fungi</taxon>
        <taxon>Fungi incertae sedis</taxon>
        <taxon>Chytridiomycota</taxon>
        <taxon>Chytridiomycota incertae sedis</taxon>
        <taxon>Neocallimastigomycetes</taxon>
        <taxon>Neocallimastigales</taxon>
        <taxon>Neocallimastigaceae</taxon>
        <taxon>Piromyces</taxon>
    </lineage>
</organism>
<proteinExistence type="inferred from homology"/>
<evidence type="ECO:0000256" key="4">
    <source>
        <dbReference type="ARBA" id="ARBA00023163"/>
    </source>
</evidence>
<feature type="region of interest" description="Disordered" evidence="7">
    <location>
        <begin position="393"/>
        <end position="413"/>
    </location>
</feature>
<keyword evidence="3" id="KW-0805">Transcription regulation</keyword>
<dbReference type="GO" id="GO:0000228">
    <property type="term" value="C:nuclear chromosome"/>
    <property type="evidence" value="ECO:0007669"/>
    <property type="project" value="InterPro"/>
</dbReference>
<evidence type="ECO:0000256" key="1">
    <source>
        <dbReference type="ARBA" id="ARBA00004123"/>
    </source>
</evidence>
<feature type="region of interest" description="Disordered" evidence="7">
    <location>
        <begin position="618"/>
        <end position="645"/>
    </location>
</feature>
<dbReference type="GO" id="GO:0006338">
    <property type="term" value="P:chromatin remodeling"/>
    <property type="evidence" value="ECO:0007669"/>
    <property type="project" value="InterPro"/>
</dbReference>
<dbReference type="PANTHER" id="PTHR10019">
    <property type="entry name" value="SNF5"/>
    <property type="match status" value="1"/>
</dbReference>
<evidence type="ECO:0000256" key="5">
    <source>
        <dbReference type="ARBA" id="ARBA00023242"/>
    </source>
</evidence>
<keyword evidence="9" id="KW-1185">Reference proteome</keyword>